<dbReference type="InterPro" id="IPR036865">
    <property type="entry name" value="CRAL-TRIO_dom_sf"/>
</dbReference>
<dbReference type="Proteomes" id="UP000078492">
    <property type="component" value="Unassembled WGS sequence"/>
</dbReference>
<dbReference type="PANTHER" id="PTHR10174">
    <property type="entry name" value="ALPHA-TOCOPHEROL TRANSFER PROTEIN-RELATED"/>
    <property type="match status" value="1"/>
</dbReference>
<dbReference type="SUPFAM" id="SSF46938">
    <property type="entry name" value="CRAL/TRIO N-terminal domain"/>
    <property type="match status" value="1"/>
</dbReference>
<evidence type="ECO:0000313" key="3">
    <source>
        <dbReference type="Proteomes" id="UP000078492"/>
    </source>
</evidence>
<dbReference type="InterPro" id="IPR001251">
    <property type="entry name" value="CRAL-TRIO_dom"/>
</dbReference>
<dbReference type="InterPro" id="IPR036273">
    <property type="entry name" value="CRAL/TRIO_N_dom_sf"/>
</dbReference>
<dbReference type="STRING" id="471704.A0A195ED97"/>
<dbReference type="AlphaFoldDB" id="A0A195ED97"/>
<dbReference type="SUPFAM" id="SSF52087">
    <property type="entry name" value="CRAL/TRIO domain"/>
    <property type="match status" value="1"/>
</dbReference>
<dbReference type="Pfam" id="PF00650">
    <property type="entry name" value="CRAL_TRIO"/>
    <property type="match status" value="1"/>
</dbReference>
<dbReference type="CDD" id="cd00170">
    <property type="entry name" value="SEC14"/>
    <property type="match status" value="1"/>
</dbReference>
<protein>
    <submittedName>
        <fullName evidence="2">Alpha-tocopherol transfer protein-like protein</fullName>
    </submittedName>
</protein>
<dbReference type="EMBL" id="KQ979074">
    <property type="protein sequence ID" value="KYN23071.1"/>
    <property type="molecule type" value="Genomic_DNA"/>
</dbReference>
<evidence type="ECO:0000259" key="1">
    <source>
        <dbReference type="PROSITE" id="PS50191"/>
    </source>
</evidence>
<proteinExistence type="predicted"/>
<accession>A0A195ED97</accession>
<name>A0A195ED97_9HYME</name>
<feature type="domain" description="CRAL-TRIO" evidence="1">
    <location>
        <begin position="88"/>
        <end position="269"/>
    </location>
</feature>
<dbReference type="PROSITE" id="PS50191">
    <property type="entry name" value="CRAL_TRIO"/>
    <property type="match status" value="1"/>
</dbReference>
<evidence type="ECO:0000313" key="2">
    <source>
        <dbReference type="EMBL" id="KYN23071.1"/>
    </source>
</evidence>
<dbReference type="GO" id="GO:1902936">
    <property type="term" value="F:phosphatidylinositol bisphosphate binding"/>
    <property type="evidence" value="ECO:0007669"/>
    <property type="project" value="TreeGrafter"/>
</dbReference>
<dbReference type="Gene3D" id="3.40.525.10">
    <property type="entry name" value="CRAL-TRIO lipid binding domain"/>
    <property type="match status" value="1"/>
</dbReference>
<dbReference type="PRINTS" id="PR00180">
    <property type="entry name" value="CRETINALDHBP"/>
</dbReference>
<keyword evidence="3" id="KW-1185">Reference proteome</keyword>
<reference evidence="2 3" key="1">
    <citation type="submission" date="2015-09" db="EMBL/GenBank/DDBJ databases">
        <title>Trachymyrmex cornetzi WGS genome.</title>
        <authorList>
            <person name="Nygaard S."/>
            <person name="Hu H."/>
            <person name="Boomsma J."/>
            <person name="Zhang G."/>
        </authorList>
    </citation>
    <scope>NUCLEOTIDE SEQUENCE [LARGE SCALE GENOMIC DNA]</scope>
    <source>
        <strain evidence="2">Tcor2-1</strain>
        <tissue evidence="2">Whole body</tissue>
    </source>
</reference>
<dbReference type="PANTHER" id="PTHR10174:SF213">
    <property type="entry name" value="CRAL-TRIO DOMAIN-CONTAINING PROTEIN"/>
    <property type="match status" value="1"/>
</dbReference>
<sequence>MSLIKRISYDEEKRKNPELKDADIQILKDWCMKQPHLPKILDIEYVLFLHSNYYHIEAAKNTIEEYYTSRTHMPEFFSDRDPLGTKQLREIFKVTAQMTLSMPTKEGYKIVYTRLIDYEPSRFVYNDVMKYFSMVVDLWLYTEGTAKGHVIIIDMTGVTFVHAGRLSPIGIKKYLYYLQEAIPIRLKGLHFINTNAVMDIILSMMKPFMKKELMDVVKKRYRYERYVLYNIFSTYFQLHIHTNPKDTLGKFMPLEAFPCDVGLEGKARPWNEQQEEQLKRLQHHREWFLQDEVTSRVNEALRIGKSKTIDMFGVEGSFKKLDID</sequence>
<organism evidence="2 3">
    <name type="scientific">Trachymyrmex cornetzi</name>
    <dbReference type="NCBI Taxonomy" id="471704"/>
    <lineage>
        <taxon>Eukaryota</taxon>
        <taxon>Metazoa</taxon>
        <taxon>Ecdysozoa</taxon>
        <taxon>Arthropoda</taxon>
        <taxon>Hexapoda</taxon>
        <taxon>Insecta</taxon>
        <taxon>Pterygota</taxon>
        <taxon>Neoptera</taxon>
        <taxon>Endopterygota</taxon>
        <taxon>Hymenoptera</taxon>
        <taxon>Apocrita</taxon>
        <taxon>Aculeata</taxon>
        <taxon>Formicoidea</taxon>
        <taxon>Formicidae</taxon>
        <taxon>Myrmicinae</taxon>
        <taxon>Trachymyrmex</taxon>
    </lineage>
</organism>
<gene>
    <name evidence="2" type="ORF">ALC57_04855</name>
</gene>
<dbReference type="GO" id="GO:0016020">
    <property type="term" value="C:membrane"/>
    <property type="evidence" value="ECO:0007669"/>
    <property type="project" value="TreeGrafter"/>
</dbReference>